<keyword evidence="2" id="KW-1003">Cell membrane</keyword>
<dbReference type="EMBL" id="CP011494">
    <property type="protein sequence ID" value="AKO53974.1"/>
    <property type="molecule type" value="Genomic_DNA"/>
</dbReference>
<dbReference type="Gene3D" id="3.40.50.300">
    <property type="entry name" value="P-loop containing nucleotide triphosphate hydrolases"/>
    <property type="match status" value="1"/>
</dbReference>
<keyword evidence="1" id="KW-0813">Transport</keyword>
<dbReference type="SMART" id="SM00382">
    <property type="entry name" value="AAA"/>
    <property type="match status" value="1"/>
</dbReference>
<keyword evidence="7" id="KW-1278">Translocase</keyword>
<dbReference type="PANTHER" id="PTHR42734">
    <property type="entry name" value="METAL TRANSPORT SYSTEM ATP-BINDING PROTEIN TM_0124-RELATED"/>
    <property type="match status" value="1"/>
</dbReference>
<evidence type="ECO:0000256" key="2">
    <source>
        <dbReference type="ARBA" id="ARBA00022475"/>
    </source>
</evidence>
<evidence type="ECO:0000256" key="8">
    <source>
        <dbReference type="ARBA" id="ARBA00023065"/>
    </source>
</evidence>
<name>A0A0H4I4L0_9GAMM</name>
<dbReference type="PATRIC" id="fig|330734.3.peg.3630"/>
<dbReference type="InterPro" id="IPR017871">
    <property type="entry name" value="ABC_transporter-like_CS"/>
</dbReference>
<dbReference type="RefSeq" id="WP_048388233.1">
    <property type="nucleotide sequence ID" value="NZ_CP011494.1"/>
</dbReference>
<keyword evidence="4" id="KW-0862">Zinc</keyword>
<keyword evidence="9" id="KW-0472">Membrane</keyword>
<proteinExistence type="predicted"/>
<dbReference type="Pfam" id="PF00005">
    <property type="entry name" value="ABC_tran"/>
    <property type="match status" value="1"/>
</dbReference>
<evidence type="ECO:0000256" key="9">
    <source>
        <dbReference type="ARBA" id="ARBA00023136"/>
    </source>
</evidence>
<evidence type="ECO:0000256" key="5">
    <source>
        <dbReference type="ARBA" id="ARBA00022840"/>
    </source>
</evidence>
<dbReference type="GO" id="GO:0016887">
    <property type="term" value="F:ATP hydrolysis activity"/>
    <property type="evidence" value="ECO:0007669"/>
    <property type="project" value="InterPro"/>
</dbReference>
<dbReference type="FunFam" id="3.40.50.300:FF:000392">
    <property type="entry name" value="Zinc import ATP-binding protein ZnuC"/>
    <property type="match status" value="1"/>
</dbReference>
<dbReference type="InterPro" id="IPR027417">
    <property type="entry name" value="P-loop_NTPase"/>
</dbReference>
<keyword evidence="12" id="KW-1185">Reference proteome</keyword>
<organism evidence="11 12">
    <name type="scientific">Marinobacter psychrophilus</name>
    <dbReference type="NCBI Taxonomy" id="330734"/>
    <lineage>
        <taxon>Bacteria</taxon>
        <taxon>Pseudomonadati</taxon>
        <taxon>Pseudomonadota</taxon>
        <taxon>Gammaproteobacteria</taxon>
        <taxon>Pseudomonadales</taxon>
        <taxon>Marinobacteraceae</taxon>
        <taxon>Marinobacter</taxon>
    </lineage>
</organism>
<gene>
    <name evidence="11" type="primary">znuC</name>
    <name evidence="11" type="ORF">ABA45_17290</name>
</gene>
<evidence type="ECO:0000313" key="12">
    <source>
        <dbReference type="Proteomes" id="UP000036406"/>
    </source>
</evidence>
<keyword evidence="3" id="KW-0547">Nucleotide-binding</keyword>
<dbReference type="AlphaFoldDB" id="A0A0H4I4L0"/>
<protein>
    <submittedName>
        <fullName evidence="11">Zinc ABC transporter ATPase</fullName>
    </submittedName>
</protein>
<dbReference type="PROSITE" id="PS00211">
    <property type="entry name" value="ABC_TRANSPORTER_1"/>
    <property type="match status" value="1"/>
</dbReference>
<dbReference type="PANTHER" id="PTHR42734:SF9">
    <property type="entry name" value="ZINC IMPORT ATP-BINDING PROTEIN ZNUC"/>
    <property type="match status" value="1"/>
</dbReference>
<evidence type="ECO:0000256" key="3">
    <source>
        <dbReference type="ARBA" id="ARBA00022741"/>
    </source>
</evidence>
<keyword evidence="5" id="KW-0067">ATP-binding</keyword>
<dbReference type="GO" id="GO:0010043">
    <property type="term" value="P:response to zinc ion"/>
    <property type="evidence" value="ECO:0007669"/>
    <property type="project" value="TreeGrafter"/>
</dbReference>
<dbReference type="InterPro" id="IPR003439">
    <property type="entry name" value="ABC_transporter-like_ATP-bd"/>
</dbReference>
<evidence type="ECO:0000256" key="6">
    <source>
        <dbReference type="ARBA" id="ARBA00022906"/>
    </source>
</evidence>
<dbReference type="STRING" id="330734.ABA45_17290"/>
<sequence>MNEVLAELSKVSVTLNDRLIVDRVSLSIKRGDIITIIGPNGAGKTTLIKTILGIQKASSGSISLPPGLVIGYVPQTLNLETTLPLSVERFMALGGCDRKGCQQALARTGVAHLMAASVHHLSGGEKQRLLLARALARQPGLLVLDEPAQGVDINGQAALYDLVRQLRDELNCGVIMISHDLHLVMAATDKVICLNQHVCCSGFPEDISHDPAFIETFGTAVAESLAVYHHHHNHRHDLHGNVIGGGSAIDGTLKKGTFDDAEAAPTCSGHHHD</sequence>
<evidence type="ECO:0000259" key="10">
    <source>
        <dbReference type="PROSITE" id="PS50893"/>
    </source>
</evidence>
<reference evidence="11 12" key="1">
    <citation type="submission" date="2015-05" db="EMBL/GenBank/DDBJ databases">
        <title>Complete genome of Marinobacter psychrophilus strain 20041T isolated from sea-ice of the Canadian Basin.</title>
        <authorList>
            <person name="Song L."/>
            <person name="Ren L."/>
            <person name="Yu Y."/>
            <person name="Wang X."/>
        </authorList>
    </citation>
    <scope>NUCLEOTIDE SEQUENCE [LARGE SCALE GENOMIC DNA]</scope>
    <source>
        <strain evidence="11 12">20041</strain>
    </source>
</reference>
<keyword evidence="8" id="KW-0406">Ion transport</keyword>
<dbReference type="SUPFAM" id="SSF52540">
    <property type="entry name" value="P-loop containing nucleoside triphosphate hydrolases"/>
    <property type="match status" value="1"/>
</dbReference>
<keyword evidence="6" id="KW-0864">Zinc transport</keyword>
<dbReference type="PROSITE" id="PS50893">
    <property type="entry name" value="ABC_TRANSPORTER_2"/>
    <property type="match status" value="1"/>
</dbReference>
<dbReference type="InterPro" id="IPR003593">
    <property type="entry name" value="AAA+_ATPase"/>
</dbReference>
<dbReference type="GO" id="GO:0005524">
    <property type="term" value="F:ATP binding"/>
    <property type="evidence" value="ECO:0007669"/>
    <property type="project" value="UniProtKB-KW"/>
</dbReference>
<feature type="domain" description="ABC transporter" evidence="10">
    <location>
        <begin position="6"/>
        <end position="220"/>
    </location>
</feature>
<dbReference type="InterPro" id="IPR050153">
    <property type="entry name" value="Metal_Ion_Import_ABC"/>
</dbReference>
<evidence type="ECO:0000256" key="4">
    <source>
        <dbReference type="ARBA" id="ARBA00022833"/>
    </source>
</evidence>
<dbReference type="GO" id="GO:0006829">
    <property type="term" value="P:zinc ion transport"/>
    <property type="evidence" value="ECO:0007669"/>
    <property type="project" value="UniProtKB-KW"/>
</dbReference>
<evidence type="ECO:0000256" key="7">
    <source>
        <dbReference type="ARBA" id="ARBA00022967"/>
    </source>
</evidence>
<dbReference type="NCBIfam" id="NF007090">
    <property type="entry name" value="PRK09544.1"/>
    <property type="match status" value="1"/>
</dbReference>
<dbReference type="KEGG" id="mpq:ABA45_17290"/>
<dbReference type="Proteomes" id="UP000036406">
    <property type="component" value="Chromosome"/>
</dbReference>
<evidence type="ECO:0000313" key="11">
    <source>
        <dbReference type="EMBL" id="AKO53974.1"/>
    </source>
</evidence>
<evidence type="ECO:0000256" key="1">
    <source>
        <dbReference type="ARBA" id="ARBA00022448"/>
    </source>
</evidence>
<accession>A0A0H4I4L0</accession>